<dbReference type="Proteomes" id="UP000198242">
    <property type="component" value="Chromosome I"/>
</dbReference>
<dbReference type="PANTHER" id="PTHR34351:SF1">
    <property type="entry name" value="SLR1927 PROTEIN"/>
    <property type="match status" value="1"/>
</dbReference>
<accession>A0A1C4W260</accession>
<keyword evidence="1" id="KW-0812">Transmembrane</keyword>
<feature type="domain" description="DUF58" evidence="2">
    <location>
        <begin position="201"/>
        <end position="282"/>
    </location>
</feature>
<evidence type="ECO:0000259" key="2">
    <source>
        <dbReference type="Pfam" id="PF01882"/>
    </source>
</evidence>
<dbReference type="RefSeq" id="WP_089006003.1">
    <property type="nucleotide sequence ID" value="NZ_LT607411.1"/>
</dbReference>
<proteinExistence type="predicted"/>
<gene>
    <name evidence="3" type="ORF">GA0074695_2029</name>
</gene>
<protein>
    <submittedName>
        <fullName evidence="3">Uncharacterized conserved protein, DUF58 family, contains vWF domain</fullName>
    </submittedName>
</protein>
<keyword evidence="1" id="KW-1133">Transmembrane helix</keyword>
<dbReference type="Pfam" id="PF01882">
    <property type="entry name" value="DUF58"/>
    <property type="match status" value="1"/>
</dbReference>
<organism evidence="3 4">
    <name type="scientific">Micromonospora viridifaciens</name>
    <dbReference type="NCBI Taxonomy" id="1881"/>
    <lineage>
        <taxon>Bacteria</taxon>
        <taxon>Bacillati</taxon>
        <taxon>Actinomycetota</taxon>
        <taxon>Actinomycetes</taxon>
        <taxon>Micromonosporales</taxon>
        <taxon>Micromonosporaceae</taxon>
        <taxon>Micromonospora</taxon>
    </lineage>
</organism>
<feature type="transmembrane region" description="Helical" evidence="1">
    <location>
        <begin position="35"/>
        <end position="53"/>
    </location>
</feature>
<dbReference type="InterPro" id="IPR002881">
    <property type="entry name" value="DUF58"/>
</dbReference>
<keyword evidence="4" id="KW-1185">Reference proteome</keyword>
<feature type="transmembrane region" description="Helical" evidence="1">
    <location>
        <begin position="12"/>
        <end position="29"/>
    </location>
</feature>
<dbReference type="OrthoDB" id="9812729at2"/>
<sequence length="432" mass="46151">MRDGLRGLTTRGRSFLAAGLAAAISAAILGEKDLLRVAVLLAVLPLLAAAYVGRSRYKLACNRSLEPHRVPVGANSRVVLRLQNLSRLPTGTLLLEDRLPYALGSRPRVVLERLGAHQASSVAYTVRADVRGRYEVGPLVIRLTDPFGLCELSRAFPSVDHLTVIPEVTPLPAVRLPGEYAGSGDSRARSVAVHGEDDAATREYRVGDDLRRVHWKSTARTGELMVRREEQPWESRATVVLDTRGAGHRGDGPTASFEWAVSAAASIAVHLRQAGYKLRLVTGSGADVDATEAGGEGLLLDHLAEVRLDRRGEITTLVQQVRQRADGGLIIALFGVLSTAEAELLASLRGNGATCVGFLLDSNTWLNLPPKARAEAEHAHGTAALALVQSGWRVIGVAHGNRLPVLWPQTARGSQGFALRAALAETVAGGVR</sequence>
<dbReference type="EMBL" id="LT607411">
    <property type="protein sequence ID" value="SCE90346.1"/>
    <property type="molecule type" value="Genomic_DNA"/>
</dbReference>
<evidence type="ECO:0000256" key="1">
    <source>
        <dbReference type="SAM" id="Phobius"/>
    </source>
</evidence>
<evidence type="ECO:0000313" key="3">
    <source>
        <dbReference type="EMBL" id="SCE90346.1"/>
    </source>
</evidence>
<keyword evidence="1" id="KW-0472">Membrane</keyword>
<reference evidence="4" key="1">
    <citation type="submission" date="2016-06" db="EMBL/GenBank/DDBJ databases">
        <authorList>
            <person name="Varghese N."/>
            <person name="Submissions Spin"/>
        </authorList>
    </citation>
    <scope>NUCLEOTIDE SEQUENCE [LARGE SCALE GENOMIC DNA]</scope>
    <source>
        <strain evidence="4">DSM 43909</strain>
    </source>
</reference>
<evidence type="ECO:0000313" key="4">
    <source>
        <dbReference type="Proteomes" id="UP000198242"/>
    </source>
</evidence>
<dbReference type="AlphaFoldDB" id="A0A1C4W260"/>
<dbReference type="PANTHER" id="PTHR34351">
    <property type="entry name" value="SLR1927 PROTEIN-RELATED"/>
    <property type="match status" value="1"/>
</dbReference>
<name>A0A1C4W260_MICVI</name>